<comment type="caution">
    <text evidence="1">The sequence shown here is derived from an EMBL/GenBank/DDBJ whole genome shotgun (WGS) entry which is preliminary data.</text>
</comment>
<feature type="non-terminal residue" evidence="1">
    <location>
        <position position="1"/>
    </location>
</feature>
<dbReference type="Proteomes" id="UP001142489">
    <property type="component" value="Unassembled WGS sequence"/>
</dbReference>
<protein>
    <recommendedName>
        <fullName evidence="3">DDE Tnp4 domain-containing protein</fullName>
    </recommendedName>
</protein>
<evidence type="ECO:0008006" key="3">
    <source>
        <dbReference type="Google" id="ProtNLM"/>
    </source>
</evidence>
<dbReference type="AlphaFoldDB" id="A0A9Q0XMS2"/>
<evidence type="ECO:0000313" key="2">
    <source>
        <dbReference type="Proteomes" id="UP001142489"/>
    </source>
</evidence>
<gene>
    <name evidence="1" type="ORF">JRQ81_019489</name>
</gene>
<dbReference type="EMBL" id="JAPFRF010000010">
    <property type="protein sequence ID" value="KAJ7319978.1"/>
    <property type="molecule type" value="Genomic_DNA"/>
</dbReference>
<organism evidence="1 2">
    <name type="scientific">Phrynocephalus forsythii</name>
    <dbReference type="NCBI Taxonomy" id="171643"/>
    <lineage>
        <taxon>Eukaryota</taxon>
        <taxon>Metazoa</taxon>
        <taxon>Chordata</taxon>
        <taxon>Craniata</taxon>
        <taxon>Vertebrata</taxon>
        <taxon>Euteleostomi</taxon>
        <taxon>Lepidosauria</taxon>
        <taxon>Squamata</taxon>
        <taxon>Bifurcata</taxon>
        <taxon>Unidentata</taxon>
        <taxon>Episquamata</taxon>
        <taxon>Toxicofera</taxon>
        <taxon>Iguania</taxon>
        <taxon>Acrodonta</taxon>
        <taxon>Agamidae</taxon>
        <taxon>Agaminae</taxon>
        <taxon>Phrynocephalus</taxon>
    </lineage>
</organism>
<dbReference type="OrthoDB" id="1681765at2759"/>
<accession>A0A9Q0XMS2</accession>
<proteinExistence type="predicted"/>
<name>A0A9Q0XMS2_9SAUR</name>
<keyword evidence="2" id="KW-1185">Reference proteome</keyword>
<evidence type="ECO:0000313" key="1">
    <source>
        <dbReference type="EMBL" id="KAJ7319978.1"/>
    </source>
</evidence>
<reference evidence="1" key="1">
    <citation type="journal article" date="2023" name="DNA Res.">
        <title>Chromosome-level genome assembly of Phrynocephalus forsythii using third-generation DNA sequencing and Hi-C analysis.</title>
        <authorList>
            <person name="Qi Y."/>
            <person name="Zhao W."/>
            <person name="Zhao Y."/>
            <person name="Niu C."/>
            <person name="Cao S."/>
            <person name="Zhang Y."/>
        </authorList>
    </citation>
    <scope>NUCLEOTIDE SEQUENCE</scope>
    <source>
        <tissue evidence="1">Muscle</tissue>
    </source>
</reference>
<sequence>DCIHFKKKGFPHVFRSSQLFRKTEECTLIPENAVFHYAGVYIPPLILGDGAYPLCKWLIKPYAVPRNDRGKHYNKVFNRTRTAHFKSQTTTGVISQICSKAKNGFYDYHR</sequence>